<dbReference type="RefSeq" id="WP_237338644.1">
    <property type="nucleotide sequence ID" value="NZ_BAABCM010000007.1"/>
</dbReference>
<dbReference type="Gene3D" id="1.20.120.450">
    <property type="entry name" value="dinb family like domain"/>
    <property type="match status" value="1"/>
</dbReference>
<organism evidence="1 2">
    <name type="scientific">Amycolatopsis tucumanensis</name>
    <dbReference type="NCBI Taxonomy" id="401106"/>
    <lineage>
        <taxon>Bacteria</taxon>
        <taxon>Bacillati</taxon>
        <taxon>Actinomycetota</taxon>
        <taxon>Actinomycetes</taxon>
        <taxon>Pseudonocardiales</taxon>
        <taxon>Pseudonocardiaceae</taxon>
        <taxon>Amycolatopsis</taxon>
    </lineage>
</organism>
<dbReference type="Pfam" id="PF04978">
    <property type="entry name" value="MST"/>
    <property type="match status" value="1"/>
</dbReference>
<evidence type="ECO:0000313" key="2">
    <source>
        <dbReference type="Proteomes" id="UP001501624"/>
    </source>
</evidence>
<dbReference type="NCBIfam" id="NF047843">
    <property type="entry name" value="MST_Rv0443"/>
    <property type="match status" value="1"/>
</dbReference>
<comment type="caution">
    <text evidence="1">The sequence shown here is derived from an EMBL/GenBank/DDBJ whole genome shotgun (WGS) entry which is preliminary data.</text>
</comment>
<dbReference type="InterPro" id="IPR034660">
    <property type="entry name" value="DinB/YfiT-like"/>
</dbReference>
<sequence length="172" mass="19203">MTVADLVIDGFGRIQEVVHEAVDGLTEDQLAERLDEDANSIAWLVWHLTRVQDDHIADLAGTPQVWTEQGWHERFGLPFRPSATGYGHRSKDVAAVRAEAKLLTGYHDAVHDSTVAWLGSLREDRLDDVVDEAWDPPVTLGVRLVSILSDDLQHAGQAAFIRGVLERRQVYC</sequence>
<name>A0ABP7IQR3_9PSEU</name>
<gene>
    <name evidence="1" type="ORF">GCM10022380_49160</name>
</gene>
<keyword evidence="2" id="KW-1185">Reference proteome</keyword>
<accession>A0ABP7IQR3</accession>
<dbReference type="InterPro" id="IPR007061">
    <property type="entry name" value="MST-like"/>
</dbReference>
<evidence type="ECO:0000313" key="1">
    <source>
        <dbReference type="EMBL" id="GAA3824524.1"/>
    </source>
</evidence>
<reference evidence="2" key="1">
    <citation type="journal article" date="2019" name="Int. J. Syst. Evol. Microbiol.">
        <title>The Global Catalogue of Microorganisms (GCM) 10K type strain sequencing project: providing services to taxonomists for standard genome sequencing and annotation.</title>
        <authorList>
            <consortium name="The Broad Institute Genomics Platform"/>
            <consortium name="The Broad Institute Genome Sequencing Center for Infectious Disease"/>
            <person name="Wu L."/>
            <person name="Ma J."/>
        </authorList>
    </citation>
    <scope>NUCLEOTIDE SEQUENCE [LARGE SCALE GENOMIC DNA]</scope>
    <source>
        <strain evidence="2">JCM 17017</strain>
    </source>
</reference>
<dbReference type="Proteomes" id="UP001501624">
    <property type="component" value="Unassembled WGS sequence"/>
</dbReference>
<proteinExistence type="predicted"/>
<dbReference type="SUPFAM" id="SSF109854">
    <property type="entry name" value="DinB/YfiT-like putative metalloenzymes"/>
    <property type="match status" value="1"/>
</dbReference>
<dbReference type="EMBL" id="BAABCM010000007">
    <property type="protein sequence ID" value="GAA3824524.1"/>
    <property type="molecule type" value="Genomic_DNA"/>
</dbReference>
<protein>
    <submittedName>
        <fullName evidence="1">DUF664 domain-containing protein</fullName>
    </submittedName>
</protein>